<evidence type="ECO:0000313" key="2">
    <source>
        <dbReference type="Proteomes" id="UP000705508"/>
    </source>
</evidence>
<dbReference type="Proteomes" id="UP000705508">
    <property type="component" value="Unassembled WGS sequence"/>
</dbReference>
<accession>A0A938XAF2</accession>
<dbReference type="RefSeq" id="WP_204905873.1">
    <property type="nucleotide sequence ID" value="NZ_JACJKS010000004.1"/>
</dbReference>
<comment type="caution">
    <text evidence="1">The sequence shown here is derived from an EMBL/GenBank/DDBJ whole genome shotgun (WGS) entry which is preliminary data.</text>
</comment>
<organism evidence="1 2">
    <name type="scientific">Mordavella massiliensis</name>
    <dbReference type="NCBI Taxonomy" id="1871024"/>
    <lineage>
        <taxon>Bacteria</taxon>
        <taxon>Bacillati</taxon>
        <taxon>Bacillota</taxon>
        <taxon>Clostridia</taxon>
        <taxon>Eubacteriales</taxon>
        <taxon>Clostridiaceae</taxon>
        <taxon>Mordavella</taxon>
    </lineage>
</organism>
<name>A0A938XAF2_9CLOT</name>
<reference evidence="1" key="1">
    <citation type="submission" date="2020-08" db="EMBL/GenBank/DDBJ databases">
        <authorList>
            <person name="Cejkova D."/>
            <person name="Kubasova T."/>
            <person name="Jahodarova E."/>
            <person name="Rychlik I."/>
        </authorList>
    </citation>
    <scope>NUCLEOTIDE SEQUENCE</scope>
    <source>
        <strain evidence="1">An582</strain>
    </source>
</reference>
<gene>
    <name evidence="1" type="ORF">H6A20_03955</name>
</gene>
<evidence type="ECO:0000313" key="1">
    <source>
        <dbReference type="EMBL" id="MBM6947821.1"/>
    </source>
</evidence>
<proteinExistence type="predicted"/>
<sequence length="101" mass="11720">MEDLRGSRAVLAMTRVYLAEEQMDETEYVCRVTDCDEEGERLHLTLEEGDLTGLSLDAEYRCTLYPQDVYCEGTVKERFFDREGARLLFSVENGFYKNSLN</sequence>
<protein>
    <submittedName>
        <fullName evidence="1">Uncharacterized protein</fullName>
    </submittedName>
</protein>
<dbReference type="AlphaFoldDB" id="A0A938XAF2"/>
<reference evidence="1" key="2">
    <citation type="journal article" date="2021" name="Sci. Rep.">
        <title>The distribution of antibiotic resistance genes in chicken gut microbiota commensals.</title>
        <authorList>
            <person name="Juricova H."/>
            <person name="Matiasovicova J."/>
            <person name="Kubasova T."/>
            <person name="Cejkova D."/>
            <person name="Rychlik I."/>
        </authorList>
    </citation>
    <scope>NUCLEOTIDE SEQUENCE</scope>
    <source>
        <strain evidence="1">An582</strain>
    </source>
</reference>
<dbReference type="EMBL" id="JACJKS010000004">
    <property type="protein sequence ID" value="MBM6947821.1"/>
    <property type="molecule type" value="Genomic_DNA"/>
</dbReference>